<comment type="caution">
    <text evidence="3">The sequence shown here is derived from an EMBL/GenBank/DDBJ whole genome shotgun (WGS) entry which is preliminary data.</text>
</comment>
<dbReference type="Proteomes" id="UP001154420">
    <property type="component" value="Unassembled WGS sequence"/>
</dbReference>
<dbReference type="EMBL" id="QZDT01000044">
    <property type="protein sequence ID" value="NBJ94600.1"/>
    <property type="molecule type" value="Genomic_DNA"/>
</dbReference>
<dbReference type="PROSITE" id="PS00383">
    <property type="entry name" value="TYR_PHOSPHATASE_1"/>
    <property type="match status" value="1"/>
</dbReference>
<evidence type="ECO:0000259" key="2">
    <source>
        <dbReference type="PROSITE" id="PS50056"/>
    </source>
</evidence>
<sequence length="268" mass="31110">MINNIHVLQLQSVGNIRDLGGFQAGNGKQIKYGKIFRSAHLHHLSETDQITLQELGVNKVIDFRGVEEQENEPDKPMPDTEYFLFPVFSSTRIPVINEEFIKDMLQSKDGLIELLFRQKEQMQKVYRDFVLEESARKAYHEFFQILLESNKPKDTVLFHCTAGKDRTGFAAALFLMCMGVDMGCIINDYLITNEYLKKRIEETIVEFQSLHIDEAIIQETKKYFLAKENHLKLSFQTISDNYGNFEIYLKKIGIDENATAKLFDIYTE</sequence>
<dbReference type="OrthoDB" id="1188001at2"/>
<comment type="similarity">
    <text evidence="1">Belongs to the protein-tyrosine phosphatase family.</text>
</comment>
<dbReference type="InterPro" id="IPR026893">
    <property type="entry name" value="Tyr/Ser_Pase_IphP-type"/>
</dbReference>
<dbReference type="InterPro" id="IPR029021">
    <property type="entry name" value="Prot-tyrosine_phosphatase-like"/>
</dbReference>
<dbReference type="GO" id="GO:0004721">
    <property type="term" value="F:phosphoprotein phosphatase activity"/>
    <property type="evidence" value="ECO:0007669"/>
    <property type="project" value="InterPro"/>
</dbReference>
<reference evidence="3" key="1">
    <citation type="submission" date="2018-09" db="EMBL/GenBank/DDBJ databases">
        <title>Murine metabolic-syndrome-specific gut microbial biobank.</title>
        <authorList>
            <person name="Liu C."/>
        </authorList>
    </citation>
    <scope>NUCLEOTIDE SEQUENCE</scope>
    <source>
        <strain evidence="3">D42-62</strain>
    </source>
</reference>
<proteinExistence type="inferred from homology"/>
<evidence type="ECO:0000256" key="1">
    <source>
        <dbReference type="ARBA" id="ARBA00009580"/>
    </source>
</evidence>
<gene>
    <name evidence="3" type="ORF">D5281_18975</name>
</gene>
<dbReference type="InterPro" id="IPR016130">
    <property type="entry name" value="Tyr_Pase_AS"/>
</dbReference>
<dbReference type="PANTHER" id="PTHR31126:SF1">
    <property type="entry name" value="TYROSINE SPECIFIC PROTEIN PHOSPHATASES DOMAIN-CONTAINING PROTEIN"/>
    <property type="match status" value="1"/>
</dbReference>
<organism evidence="3 4">
    <name type="scientific">Parablautia muri</name>
    <dbReference type="NCBI Taxonomy" id="2320879"/>
    <lineage>
        <taxon>Bacteria</taxon>
        <taxon>Bacillati</taxon>
        <taxon>Bacillota</taxon>
        <taxon>Clostridia</taxon>
        <taxon>Lachnospirales</taxon>
        <taxon>Lachnospiraceae</taxon>
        <taxon>Parablautia</taxon>
    </lineage>
</organism>
<keyword evidence="4" id="KW-1185">Reference proteome</keyword>
<evidence type="ECO:0000313" key="3">
    <source>
        <dbReference type="EMBL" id="NBJ94600.1"/>
    </source>
</evidence>
<dbReference type="Pfam" id="PF13350">
    <property type="entry name" value="Y_phosphatase3"/>
    <property type="match status" value="1"/>
</dbReference>
<dbReference type="PROSITE" id="PS50056">
    <property type="entry name" value="TYR_PHOSPHATASE_2"/>
    <property type="match status" value="1"/>
</dbReference>
<feature type="domain" description="Tyrosine specific protein phosphatases" evidence="2">
    <location>
        <begin position="140"/>
        <end position="182"/>
    </location>
</feature>
<dbReference type="SUPFAM" id="SSF52799">
    <property type="entry name" value="(Phosphotyrosine protein) phosphatases II"/>
    <property type="match status" value="1"/>
</dbReference>
<evidence type="ECO:0000313" key="4">
    <source>
        <dbReference type="Proteomes" id="UP001154420"/>
    </source>
</evidence>
<dbReference type="InterPro" id="IPR000387">
    <property type="entry name" value="Tyr_Pase_dom"/>
</dbReference>
<dbReference type="AlphaFoldDB" id="A0A9X5GU89"/>
<name>A0A9X5GU89_9FIRM</name>
<dbReference type="RefSeq" id="WP_160561617.1">
    <property type="nucleotide sequence ID" value="NZ_QZDT01000044.1"/>
</dbReference>
<accession>A0A9X5GU89</accession>
<dbReference type="PANTHER" id="PTHR31126">
    <property type="entry name" value="TYROSINE-PROTEIN PHOSPHATASE"/>
    <property type="match status" value="1"/>
</dbReference>
<protein>
    <submittedName>
        <fullName evidence="3">Tyrosine-protein phosphatase</fullName>
    </submittedName>
</protein>
<dbReference type="Gene3D" id="3.90.190.10">
    <property type="entry name" value="Protein tyrosine phosphatase superfamily"/>
    <property type="match status" value="1"/>
</dbReference>